<dbReference type="InterPro" id="IPR022385">
    <property type="entry name" value="Rhs_assc_core"/>
</dbReference>
<feature type="region of interest" description="Disordered" evidence="1">
    <location>
        <begin position="1"/>
        <end position="32"/>
    </location>
</feature>
<dbReference type="AlphaFoldDB" id="A0AAP5E9E0"/>
<keyword evidence="2" id="KW-1133">Transmembrane helix</keyword>
<evidence type="ECO:0000313" key="3">
    <source>
        <dbReference type="EMBL" id="MDQ1108047.1"/>
    </source>
</evidence>
<evidence type="ECO:0000256" key="2">
    <source>
        <dbReference type="SAM" id="Phobius"/>
    </source>
</evidence>
<feature type="transmembrane region" description="Helical" evidence="2">
    <location>
        <begin position="91"/>
        <end position="112"/>
    </location>
</feature>
<dbReference type="Gene3D" id="2.180.10.10">
    <property type="entry name" value="RHS repeat-associated core"/>
    <property type="match status" value="1"/>
</dbReference>
<dbReference type="RefSeq" id="WP_307106660.1">
    <property type="nucleotide sequence ID" value="NZ_JAUTAS010000001.1"/>
</dbReference>
<keyword evidence="2" id="KW-0812">Transmembrane</keyword>
<sequence length="288" mass="29944">MTASRAPSCAGGGQQGLAAKREERTGPGYNGQLHEPGRCWQFLGNGYRVYNPRLGRFHSPDDSSPFGPGGTNAYAYCAGDPINHADPTGHFLMPIATLLGGGAVALFGASGAVAITGDSKSAKFLAVLGGVFAVAALAALGARALVRRQSSSRLGQVRIHRGKNKDWLDVHGSSNGSLVGNTPMDGTEMTAFLRSKGLGDKPLIYLSCNSGTGPAPQAQVVADGLGQPVIGFVGAVAGNAFTHRPMGVYHARVFHPQTGLARVNTAIRNTALNRRTRAGVMQRLSGLR</sequence>
<gene>
    <name evidence="3" type="ORF">QE424_001206</name>
</gene>
<organism evidence="3 4">
    <name type="scientific">Stenotrophomonas rhizophila</name>
    <dbReference type="NCBI Taxonomy" id="216778"/>
    <lineage>
        <taxon>Bacteria</taxon>
        <taxon>Pseudomonadati</taxon>
        <taxon>Pseudomonadota</taxon>
        <taxon>Gammaproteobacteria</taxon>
        <taxon>Lysobacterales</taxon>
        <taxon>Lysobacteraceae</taxon>
        <taxon>Stenotrophomonas</taxon>
    </lineage>
</organism>
<name>A0AAP5E9E0_9GAMM</name>
<protein>
    <submittedName>
        <fullName evidence="3">RHS repeat-associated protein</fullName>
    </submittedName>
</protein>
<evidence type="ECO:0000256" key="1">
    <source>
        <dbReference type="SAM" id="MobiDB-lite"/>
    </source>
</evidence>
<dbReference type="Proteomes" id="UP001226084">
    <property type="component" value="Unassembled WGS sequence"/>
</dbReference>
<keyword evidence="2" id="KW-0472">Membrane</keyword>
<reference evidence="3" key="1">
    <citation type="submission" date="2023-07" db="EMBL/GenBank/DDBJ databases">
        <title>Functional and genomic diversity of the sorghum phyllosphere microbiome.</title>
        <authorList>
            <person name="Shade A."/>
        </authorList>
    </citation>
    <scope>NUCLEOTIDE SEQUENCE</scope>
    <source>
        <strain evidence="3">SORGH_AS_0457</strain>
    </source>
</reference>
<feature type="transmembrane region" description="Helical" evidence="2">
    <location>
        <begin position="124"/>
        <end position="146"/>
    </location>
</feature>
<evidence type="ECO:0000313" key="4">
    <source>
        <dbReference type="Proteomes" id="UP001226084"/>
    </source>
</evidence>
<dbReference type="NCBIfam" id="TIGR03696">
    <property type="entry name" value="Rhs_assc_core"/>
    <property type="match status" value="1"/>
</dbReference>
<accession>A0AAP5E9E0</accession>
<comment type="caution">
    <text evidence="3">The sequence shown here is derived from an EMBL/GenBank/DDBJ whole genome shotgun (WGS) entry which is preliminary data.</text>
</comment>
<dbReference type="SUPFAM" id="SSF56399">
    <property type="entry name" value="ADP-ribosylation"/>
    <property type="match status" value="1"/>
</dbReference>
<dbReference type="EMBL" id="JAUTAS010000001">
    <property type="protein sequence ID" value="MDQ1108047.1"/>
    <property type="molecule type" value="Genomic_DNA"/>
</dbReference>
<proteinExistence type="predicted"/>